<dbReference type="PANTHER" id="PTHR47127">
    <property type="entry name" value="10A19I.15"/>
    <property type="match status" value="1"/>
</dbReference>
<accession>A0AAD8VWS9</accession>
<dbReference type="AlphaFoldDB" id="A0AAD8VWS9"/>
<feature type="domain" description="Myb/SANT-like" evidence="1">
    <location>
        <begin position="2"/>
        <end position="79"/>
    </location>
</feature>
<gene>
    <name evidence="2" type="ORF">QYE76_025547</name>
</gene>
<dbReference type="Proteomes" id="UP001231189">
    <property type="component" value="Unassembled WGS sequence"/>
</dbReference>
<keyword evidence="3" id="KW-1185">Reference proteome</keyword>
<dbReference type="Pfam" id="PF12776">
    <property type="entry name" value="Myb_DNA-bind_3"/>
    <property type="match status" value="1"/>
</dbReference>
<evidence type="ECO:0000259" key="1">
    <source>
        <dbReference type="Pfam" id="PF12776"/>
    </source>
</evidence>
<name>A0AAD8VWS9_LOLMU</name>
<dbReference type="EMBL" id="JAUUTY010000006">
    <property type="protein sequence ID" value="KAK1620030.1"/>
    <property type="molecule type" value="Genomic_DNA"/>
</dbReference>
<sequence>MKWFPFMLSFFLEKMCELIKSGMRTNKGFKEVHMTAMAHVLVEHYGDDISSTQVYNHLRKWRIRRLTSSRFRDLSGAQWCKESS</sequence>
<reference evidence="2" key="1">
    <citation type="submission" date="2023-07" db="EMBL/GenBank/DDBJ databases">
        <title>A chromosome-level genome assembly of Lolium multiflorum.</title>
        <authorList>
            <person name="Chen Y."/>
            <person name="Copetti D."/>
            <person name="Kolliker R."/>
            <person name="Studer B."/>
        </authorList>
    </citation>
    <scope>NUCLEOTIDE SEQUENCE</scope>
    <source>
        <strain evidence="2">02402/16</strain>
        <tissue evidence="2">Leaf</tissue>
    </source>
</reference>
<evidence type="ECO:0000313" key="3">
    <source>
        <dbReference type="Proteomes" id="UP001231189"/>
    </source>
</evidence>
<comment type="caution">
    <text evidence="2">The sequence shown here is derived from an EMBL/GenBank/DDBJ whole genome shotgun (WGS) entry which is preliminary data.</text>
</comment>
<organism evidence="2 3">
    <name type="scientific">Lolium multiflorum</name>
    <name type="common">Italian ryegrass</name>
    <name type="synonym">Lolium perenne subsp. multiflorum</name>
    <dbReference type="NCBI Taxonomy" id="4521"/>
    <lineage>
        <taxon>Eukaryota</taxon>
        <taxon>Viridiplantae</taxon>
        <taxon>Streptophyta</taxon>
        <taxon>Embryophyta</taxon>
        <taxon>Tracheophyta</taxon>
        <taxon>Spermatophyta</taxon>
        <taxon>Magnoliopsida</taxon>
        <taxon>Liliopsida</taxon>
        <taxon>Poales</taxon>
        <taxon>Poaceae</taxon>
        <taxon>BOP clade</taxon>
        <taxon>Pooideae</taxon>
        <taxon>Poodae</taxon>
        <taxon>Poeae</taxon>
        <taxon>Poeae Chloroplast Group 2 (Poeae type)</taxon>
        <taxon>Loliodinae</taxon>
        <taxon>Loliinae</taxon>
        <taxon>Lolium</taxon>
    </lineage>
</organism>
<dbReference type="InterPro" id="IPR024752">
    <property type="entry name" value="Myb/SANT-like_dom"/>
</dbReference>
<protein>
    <recommendedName>
        <fullName evidence="1">Myb/SANT-like domain-containing protein</fullName>
    </recommendedName>
</protein>
<evidence type="ECO:0000313" key="2">
    <source>
        <dbReference type="EMBL" id="KAK1620030.1"/>
    </source>
</evidence>
<proteinExistence type="predicted"/>